<protein>
    <recommendedName>
        <fullName evidence="9">CCT-eta</fullName>
    </recommendedName>
</protein>
<comment type="similarity">
    <text evidence="1 5">Belongs to the TCP-1 chaperonin family.</text>
</comment>
<dbReference type="Gene3D" id="1.10.560.10">
    <property type="entry name" value="GroEL-like equatorial domain"/>
    <property type="match status" value="1"/>
</dbReference>
<evidence type="ECO:0000256" key="4">
    <source>
        <dbReference type="ARBA" id="ARBA00023186"/>
    </source>
</evidence>
<dbReference type="Pfam" id="PF00118">
    <property type="entry name" value="Cpn60_TCP1"/>
    <property type="match status" value="1"/>
</dbReference>
<dbReference type="InterPro" id="IPR027413">
    <property type="entry name" value="GROEL-like_equatorial_sf"/>
</dbReference>
<reference evidence="7 8" key="1">
    <citation type="journal article" date="2023" name="Commun. Biol.">
        <title>Genome analysis of Parmales, the sister group of diatoms, reveals the evolutionary specialization of diatoms from phago-mixotrophs to photoautotrophs.</title>
        <authorList>
            <person name="Ban H."/>
            <person name="Sato S."/>
            <person name="Yoshikawa S."/>
            <person name="Yamada K."/>
            <person name="Nakamura Y."/>
            <person name="Ichinomiya M."/>
            <person name="Sato N."/>
            <person name="Blanc-Mathieu R."/>
            <person name="Endo H."/>
            <person name="Kuwata A."/>
            <person name="Ogata H."/>
        </authorList>
    </citation>
    <scope>NUCLEOTIDE SEQUENCE [LARGE SCALE GENOMIC DNA]</scope>
</reference>
<comment type="caution">
    <text evidence="7">The sequence shown here is derived from an EMBL/GenBank/DDBJ whole genome shotgun (WGS) entry which is preliminary data.</text>
</comment>
<feature type="region of interest" description="Disordered" evidence="6">
    <location>
        <begin position="312"/>
        <end position="342"/>
    </location>
</feature>
<evidence type="ECO:0008006" key="9">
    <source>
        <dbReference type="Google" id="ProtNLM"/>
    </source>
</evidence>
<organism evidence="7 8">
    <name type="scientific">Tetraparma gracilis</name>
    <dbReference type="NCBI Taxonomy" id="2962635"/>
    <lineage>
        <taxon>Eukaryota</taxon>
        <taxon>Sar</taxon>
        <taxon>Stramenopiles</taxon>
        <taxon>Ochrophyta</taxon>
        <taxon>Bolidophyceae</taxon>
        <taxon>Parmales</taxon>
        <taxon>Triparmaceae</taxon>
        <taxon>Tetraparma</taxon>
    </lineage>
</organism>
<dbReference type="InterPro" id="IPR027409">
    <property type="entry name" value="GroEL-like_apical_dom_sf"/>
</dbReference>
<evidence type="ECO:0000256" key="1">
    <source>
        <dbReference type="ARBA" id="ARBA00008020"/>
    </source>
</evidence>
<keyword evidence="4 5" id="KW-0143">Chaperone</keyword>
<dbReference type="PRINTS" id="PR00304">
    <property type="entry name" value="TCOMPLEXTCP1"/>
</dbReference>
<evidence type="ECO:0000256" key="5">
    <source>
        <dbReference type="RuleBase" id="RU004187"/>
    </source>
</evidence>
<dbReference type="InterPro" id="IPR017998">
    <property type="entry name" value="Chaperone_TCP-1"/>
</dbReference>
<dbReference type="SUPFAM" id="SSF48592">
    <property type="entry name" value="GroEL equatorial domain-like"/>
    <property type="match status" value="1"/>
</dbReference>
<proteinExistence type="inferred from homology"/>
<feature type="non-terminal residue" evidence="7">
    <location>
        <position position="1"/>
    </location>
</feature>
<evidence type="ECO:0000256" key="2">
    <source>
        <dbReference type="ARBA" id="ARBA00022741"/>
    </source>
</evidence>
<dbReference type="EMBL" id="BRYB01000347">
    <property type="protein sequence ID" value="GMI28233.1"/>
    <property type="molecule type" value="Genomic_DNA"/>
</dbReference>
<dbReference type="InterPro" id="IPR002423">
    <property type="entry name" value="Cpn60/GroEL/TCP-1"/>
</dbReference>
<evidence type="ECO:0000313" key="8">
    <source>
        <dbReference type="Proteomes" id="UP001165060"/>
    </source>
</evidence>
<feature type="compositionally biased region" description="Gly residues" evidence="6">
    <location>
        <begin position="321"/>
        <end position="338"/>
    </location>
</feature>
<keyword evidence="8" id="KW-1185">Reference proteome</keyword>
<dbReference type="Gene3D" id="3.50.7.10">
    <property type="entry name" value="GroEL"/>
    <property type="match status" value="1"/>
</dbReference>
<keyword evidence="2 5" id="KW-0547">Nucleotide-binding</keyword>
<keyword evidence="3 5" id="KW-0067">ATP-binding</keyword>
<feature type="region of interest" description="Disordered" evidence="6">
    <location>
        <begin position="348"/>
        <end position="367"/>
    </location>
</feature>
<evidence type="ECO:0000313" key="7">
    <source>
        <dbReference type="EMBL" id="GMI28233.1"/>
    </source>
</evidence>
<dbReference type="Proteomes" id="UP001165060">
    <property type="component" value="Unassembled WGS sequence"/>
</dbReference>
<dbReference type="SUPFAM" id="SSF52029">
    <property type="entry name" value="GroEL apical domain-like"/>
    <property type="match status" value="1"/>
</dbReference>
<evidence type="ECO:0000256" key="6">
    <source>
        <dbReference type="SAM" id="MobiDB-lite"/>
    </source>
</evidence>
<sequence>PYPPPPPSPRAGFEQMTKKFTNPKILLLNVELELKSEKENAEVRITDPDQYQSIVDAEWSVIYDKLDKCIASGANVVLSKLPIGDLATQYFADKGLFCAGRVEVGDMVRVSKATGAQIQTSVNGFTPDVIGTCGQFEEKQVGDERFNLFTECPSAATATIVLRGGSEQFIEESHRSMHDAIMVVKRSLKAQAVVAGGGAVEMEVSKLLREKSMEIEGKGQLVMQAFAKALEIVPRQLSDNAGFDATDVLNALRKKHKHDADGKWFGVDINTGGICDTFLSNVWEPSINKINSLAAAGEAACVILSIDETVRNPKSEQPGAPQGGGGGGGGGGMSGMMGGAMDIANGQGARTGKLGQGVKYMKGRGGA</sequence>
<accession>A0ABQ6MLT4</accession>
<name>A0ABQ6MLT4_9STRA</name>
<evidence type="ECO:0000256" key="3">
    <source>
        <dbReference type="ARBA" id="ARBA00022840"/>
    </source>
</evidence>
<dbReference type="PANTHER" id="PTHR11353">
    <property type="entry name" value="CHAPERONIN"/>
    <property type="match status" value="1"/>
</dbReference>
<gene>
    <name evidence="7" type="ORF">TeGR_g2578</name>
</gene>